<comment type="subunit">
    <text evidence="2">Homodimer and homotetramer.</text>
</comment>
<evidence type="ECO:0000256" key="5">
    <source>
        <dbReference type="ARBA" id="ARBA00023097"/>
    </source>
</evidence>
<evidence type="ECO:0000256" key="1">
    <source>
        <dbReference type="ARBA" id="ARBA00009437"/>
    </source>
</evidence>
<dbReference type="Gene3D" id="3.40.190.10">
    <property type="entry name" value="Periplasmic binding protein-like II"/>
    <property type="match status" value="2"/>
</dbReference>
<dbReference type="InterPro" id="IPR000847">
    <property type="entry name" value="LysR_HTH_N"/>
</dbReference>
<evidence type="ECO:0000256" key="8">
    <source>
        <dbReference type="ARBA" id="ARBA00023163"/>
    </source>
</evidence>
<dbReference type="PANTHER" id="PTHR30346">
    <property type="entry name" value="TRANSCRIPTIONAL DUAL REGULATOR HCAR-RELATED"/>
    <property type="match status" value="1"/>
</dbReference>
<keyword evidence="8" id="KW-0804">Transcription</keyword>
<evidence type="ECO:0000256" key="6">
    <source>
        <dbReference type="ARBA" id="ARBA00023125"/>
    </source>
</evidence>
<accession>A0A447UP29</accession>
<reference evidence="12 13" key="1">
    <citation type="submission" date="2018-12" db="EMBL/GenBank/DDBJ databases">
        <authorList>
            <consortium name="Pathogen Informatics"/>
        </authorList>
    </citation>
    <scope>NUCLEOTIDE SEQUENCE [LARGE SCALE GENOMIC DNA]</scope>
    <source>
        <strain evidence="12 13">NCTC11075</strain>
    </source>
</reference>
<dbReference type="FunFam" id="3.40.190.10:FF:000027">
    <property type="entry name" value="DNA-binding transcriptional regulator OxyR"/>
    <property type="match status" value="1"/>
</dbReference>
<keyword evidence="7" id="KW-0010">Activator</keyword>
<evidence type="ECO:0000313" key="12">
    <source>
        <dbReference type="EMBL" id="VEB92090.1"/>
    </source>
</evidence>
<dbReference type="Pfam" id="PF03466">
    <property type="entry name" value="LysR_substrate"/>
    <property type="match status" value="1"/>
</dbReference>
<dbReference type="AlphaFoldDB" id="A0A447UP29"/>
<dbReference type="Proteomes" id="UP000270272">
    <property type="component" value="Chromosome"/>
</dbReference>
<keyword evidence="6 12" id="KW-0238">DNA-binding</keyword>
<protein>
    <recommendedName>
        <fullName evidence="10">Morphology and auto-aggregation control protein</fullName>
    </recommendedName>
</protein>
<dbReference type="GO" id="GO:0032993">
    <property type="term" value="C:protein-DNA complex"/>
    <property type="evidence" value="ECO:0007669"/>
    <property type="project" value="TreeGrafter"/>
</dbReference>
<dbReference type="FunFam" id="1.10.10.10:FF:000001">
    <property type="entry name" value="LysR family transcriptional regulator"/>
    <property type="match status" value="1"/>
</dbReference>
<dbReference type="PRINTS" id="PR00039">
    <property type="entry name" value="HTHLYSR"/>
</dbReference>
<dbReference type="InterPro" id="IPR036390">
    <property type="entry name" value="WH_DNA-bd_sf"/>
</dbReference>
<evidence type="ECO:0000256" key="4">
    <source>
        <dbReference type="ARBA" id="ARBA00023015"/>
    </source>
</evidence>
<dbReference type="PROSITE" id="PS50931">
    <property type="entry name" value="HTH_LYSR"/>
    <property type="match status" value="1"/>
</dbReference>
<evidence type="ECO:0000256" key="9">
    <source>
        <dbReference type="ARBA" id="ARBA00023206"/>
    </source>
</evidence>
<keyword evidence="3" id="KW-0702">S-nitrosylation</keyword>
<dbReference type="NCBIfam" id="NF008361">
    <property type="entry name" value="PRK11151.1"/>
    <property type="match status" value="1"/>
</dbReference>
<evidence type="ECO:0000256" key="7">
    <source>
        <dbReference type="ARBA" id="ARBA00023159"/>
    </source>
</evidence>
<dbReference type="CDD" id="cd08411">
    <property type="entry name" value="PBP2_OxyR"/>
    <property type="match status" value="1"/>
</dbReference>
<dbReference type="PANTHER" id="PTHR30346:SF26">
    <property type="entry name" value="HYDROGEN PEROXIDE-INDUCIBLE GENES ACTIVATOR"/>
    <property type="match status" value="1"/>
</dbReference>
<name>A0A447UP29_CITKO</name>
<keyword evidence="5" id="KW-0558">Oxidation</keyword>
<sequence>MNIRDLEYLVALAEHRHFRRAADSCHVSQPTLSGQIRKLEDELGVMLLERTSRKVLFTQAGLLLVDQARTVLREVKVLKEMASQQGETMSGPLHIGLIPTVGPYLLPHIIPMLHQTFPKLEMYLHEAQTHQLLAQLDSGKLDCVILALVKESEAFIEVPLFDEPMMLAIYEDHPWANRDRVPMSDLAGEKLLMLEDGHCLRDQAMGFCFEAGADEDTHFRATSLETLRNMVAAGSGITLLPALAVPQERKRDGVVYLPCIKPEPKRTVGLVYRPGSPLRSRYEQLAEAIRAEMDGHFDKSVKTGGLSRLAPLPDRLPPLSGS</sequence>
<evidence type="ECO:0000256" key="10">
    <source>
        <dbReference type="ARBA" id="ARBA00077134"/>
    </source>
</evidence>
<dbReference type="SUPFAM" id="SSF46785">
    <property type="entry name" value="Winged helix' DNA-binding domain"/>
    <property type="match status" value="1"/>
</dbReference>
<evidence type="ECO:0000256" key="2">
    <source>
        <dbReference type="ARBA" id="ARBA00011839"/>
    </source>
</evidence>
<dbReference type="SUPFAM" id="SSF53850">
    <property type="entry name" value="Periplasmic binding protein-like II"/>
    <property type="match status" value="1"/>
</dbReference>
<dbReference type="InterPro" id="IPR005119">
    <property type="entry name" value="LysR_subst-bd"/>
</dbReference>
<dbReference type="InterPro" id="IPR036388">
    <property type="entry name" value="WH-like_DNA-bd_sf"/>
</dbReference>
<dbReference type="Gene3D" id="1.10.10.10">
    <property type="entry name" value="Winged helix-like DNA-binding domain superfamily/Winged helix DNA-binding domain"/>
    <property type="match status" value="1"/>
</dbReference>
<comment type="similarity">
    <text evidence="1">Belongs to the LysR transcriptional regulatory family.</text>
</comment>
<dbReference type="Pfam" id="PF00126">
    <property type="entry name" value="HTH_1"/>
    <property type="match status" value="1"/>
</dbReference>
<evidence type="ECO:0000313" key="13">
    <source>
        <dbReference type="Proteomes" id="UP000270272"/>
    </source>
</evidence>
<dbReference type="EMBL" id="LR134204">
    <property type="protein sequence ID" value="VEB92090.1"/>
    <property type="molecule type" value="Genomic_DNA"/>
</dbReference>
<gene>
    <name evidence="12" type="primary">oxyR_4</name>
    <name evidence="12" type="ORF">NCTC11075_03252</name>
</gene>
<evidence type="ECO:0000256" key="3">
    <source>
        <dbReference type="ARBA" id="ARBA00022799"/>
    </source>
</evidence>
<keyword evidence="9" id="KW-0318">Glutathionylation</keyword>
<dbReference type="GO" id="GO:0003677">
    <property type="term" value="F:DNA binding"/>
    <property type="evidence" value="ECO:0007669"/>
    <property type="project" value="UniProtKB-KW"/>
</dbReference>
<proteinExistence type="inferred from homology"/>
<evidence type="ECO:0000259" key="11">
    <source>
        <dbReference type="PROSITE" id="PS50931"/>
    </source>
</evidence>
<feature type="domain" description="HTH lysR-type" evidence="11">
    <location>
        <begin position="1"/>
        <end position="58"/>
    </location>
</feature>
<dbReference type="GO" id="GO:0003700">
    <property type="term" value="F:DNA-binding transcription factor activity"/>
    <property type="evidence" value="ECO:0007669"/>
    <property type="project" value="InterPro"/>
</dbReference>
<organism evidence="12 13">
    <name type="scientific">Citrobacter koseri</name>
    <name type="common">Citrobacter diversus</name>
    <dbReference type="NCBI Taxonomy" id="545"/>
    <lineage>
        <taxon>Bacteria</taxon>
        <taxon>Pseudomonadati</taxon>
        <taxon>Pseudomonadota</taxon>
        <taxon>Gammaproteobacteria</taxon>
        <taxon>Enterobacterales</taxon>
        <taxon>Enterobacteriaceae</taxon>
        <taxon>Citrobacter</taxon>
    </lineage>
</organism>
<keyword evidence="4" id="KW-0805">Transcription regulation</keyword>